<feature type="domain" description="HTH luxR-type" evidence="6">
    <location>
        <begin position="154"/>
        <end position="219"/>
    </location>
</feature>
<evidence type="ECO:0000259" key="7">
    <source>
        <dbReference type="PROSITE" id="PS50110"/>
    </source>
</evidence>
<name>A0AA49GH14_9BACT</name>
<reference evidence="8" key="1">
    <citation type="journal article" date="2023" name="Comput. Struct. Biotechnol. J.">
        <title>Discovery of a novel marine Bacteroidetes with a rich repertoire of carbohydrate-active enzymes.</title>
        <authorList>
            <person name="Chen B."/>
            <person name="Liu G."/>
            <person name="Chen Q."/>
            <person name="Wang H."/>
            <person name="Liu L."/>
            <person name="Tang K."/>
        </authorList>
    </citation>
    <scope>NUCLEOTIDE SEQUENCE</scope>
    <source>
        <strain evidence="8">TK19036</strain>
    </source>
</reference>
<dbReference type="GO" id="GO:0000160">
    <property type="term" value="P:phosphorelay signal transduction system"/>
    <property type="evidence" value="ECO:0007669"/>
    <property type="project" value="InterPro"/>
</dbReference>
<evidence type="ECO:0000259" key="6">
    <source>
        <dbReference type="PROSITE" id="PS50043"/>
    </source>
</evidence>
<dbReference type="SMART" id="SM00448">
    <property type="entry name" value="REC"/>
    <property type="match status" value="1"/>
</dbReference>
<organism evidence="8">
    <name type="scientific">Roseihalotalea indica</name>
    <dbReference type="NCBI Taxonomy" id="2867963"/>
    <lineage>
        <taxon>Bacteria</taxon>
        <taxon>Pseudomonadati</taxon>
        <taxon>Bacteroidota</taxon>
        <taxon>Cytophagia</taxon>
        <taxon>Cytophagales</taxon>
        <taxon>Catalimonadaceae</taxon>
        <taxon>Roseihalotalea</taxon>
    </lineage>
</organism>
<dbReference type="PANTHER" id="PTHR43214:SF41">
    <property type="entry name" value="NITRATE_NITRITE RESPONSE REGULATOR PROTEIN NARP"/>
    <property type="match status" value="1"/>
</dbReference>
<accession>A0AA49GH14</accession>
<dbReference type="PROSITE" id="PS50110">
    <property type="entry name" value="RESPONSE_REGULATORY"/>
    <property type="match status" value="1"/>
</dbReference>
<dbReference type="InterPro" id="IPR001789">
    <property type="entry name" value="Sig_transdc_resp-reg_receiver"/>
</dbReference>
<evidence type="ECO:0000256" key="5">
    <source>
        <dbReference type="PROSITE-ProRule" id="PRU00169"/>
    </source>
</evidence>
<dbReference type="Pfam" id="PF00072">
    <property type="entry name" value="Response_reg"/>
    <property type="match status" value="1"/>
</dbReference>
<dbReference type="SUPFAM" id="SSF52172">
    <property type="entry name" value="CheY-like"/>
    <property type="match status" value="1"/>
</dbReference>
<keyword evidence="1 5" id="KW-0597">Phosphoprotein</keyword>
<dbReference type="Pfam" id="PF00196">
    <property type="entry name" value="GerE"/>
    <property type="match status" value="1"/>
</dbReference>
<dbReference type="InterPro" id="IPR000792">
    <property type="entry name" value="Tscrpt_reg_LuxR_C"/>
</dbReference>
<dbReference type="InterPro" id="IPR039420">
    <property type="entry name" value="WalR-like"/>
</dbReference>
<evidence type="ECO:0000256" key="4">
    <source>
        <dbReference type="ARBA" id="ARBA00023163"/>
    </source>
</evidence>
<protein>
    <submittedName>
        <fullName evidence="8">Response regulator transcription factor</fullName>
    </submittedName>
</protein>
<evidence type="ECO:0000256" key="3">
    <source>
        <dbReference type="ARBA" id="ARBA00023125"/>
    </source>
</evidence>
<gene>
    <name evidence="8" type="ORF">K4G66_18890</name>
</gene>
<dbReference type="GO" id="GO:0003677">
    <property type="term" value="F:DNA binding"/>
    <property type="evidence" value="ECO:0007669"/>
    <property type="project" value="UniProtKB-KW"/>
</dbReference>
<dbReference type="InterPro" id="IPR058245">
    <property type="entry name" value="NreC/VraR/RcsB-like_REC"/>
</dbReference>
<reference evidence="8" key="2">
    <citation type="journal article" date="2024" name="Antonie Van Leeuwenhoek">
        <title>Roseihalotalea indica gen. nov., sp. nov., a halophilic Bacteroidetes from mesopelagic Southwest Indian Ocean with higher carbohydrate metabolic potential.</title>
        <authorList>
            <person name="Chen B."/>
            <person name="Zhang M."/>
            <person name="Lin D."/>
            <person name="Ye J."/>
            <person name="Tang K."/>
        </authorList>
    </citation>
    <scope>NUCLEOTIDE SEQUENCE</scope>
    <source>
        <strain evidence="8">TK19036</strain>
    </source>
</reference>
<evidence type="ECO:0000313" key="8">
    <source>
        <dbReference type="EMBL" id="WKN34447.1"/>
    </source>
</evidence>
<dbReference type="CDD" id="cd17535">
    <property type="entry name" value="REC_NarL-like"/>
    <property type="match status" value="1"/>
</dbReference>
<dbReference type="GO" id="GO:0006355">
    <property type="term" value="P:regulation of DNA-templated transcription"/>
    <property type="evidence" value="ECO:0007669"/>
    <property type="project" value="InterPro"/>
</dbReference>
<dbReference type="CDD" id="cd06170">
    <property type="entry name" value="LuxR_C_like"/>
    <property type="match status" value="1"/>
</dbReference>
<dbReference type="SMART" id="SM00421">
    <property type="entry name" value="HTH_LUXR"/>
    <property type="match status" value="1"/>
</dbReference>
<dbReference type="EMBL" id="CP120682">
    <property type="protein sequence ID" value="WKN34447.1"/>
    <property type="molecule type" value="Genomic_DNA"/>
</dbReference>
<dbReference type="Gene3D" id="3.40.50.2300">
    <property type="match status" value="1"/>
</dbReference>
<dbReference type="AlphaFoldDB" id="A0AA49GH14"/>
<sequence>MKIIIADDHEFFRRSVVEYLTNVFPSTNKKKKTGQSNTLLDIKEAANGDEVLTLDNSFKPDIIILDLEMPKMSGIDTITFLKKRKSNARILIVSMYRHPALLQETLNLDVQGYLVKGENEQDIKTAILTLYEGGRFFAPSVLAYLQSEVIKSSDKTKLLRLTDRELMVLQFIAQEKSNREIGALIGVSDRVIKKYCGSLLEKCEVKDIAALVRFTMNYRYFQTSNNEF</sequence>
<keyword evidence="2" id="KW-0805">Transcription regulation</keyword>
<dbReference type="SUPFAM" id="SSF46894">
    <property type="entry name" value="C-terminal effector domain of the bipartite response regulators"/>
    <property type="match status" value="1"/>
</dbReference>
<proteinExistence type="predicted"/>
<keyword evidence="4" id="KW-0804">Transcription</keyword>
<evidence type="ECO:0000256" key="1">
    <source>
        <dbReference type="ARBA" id="ARBA00022553"/>
    </source>
</evidence>
<feature type="modified residue" description="4-aspartylphosphate" evidence="5">
    <location>
        <position position="66"/>
    </location>
</feature>
<dbReference type="PROSITE" id="PS50043">
    <property type="entry name" value="HTH_LUXR_2"/>
    <property type="match status" value="1"/>
</dbReference>
<evidence type="ECO:0000256" key="2">
    <source>
        <dbReference type="ARBA" id="ARBA00023015"/>
    </source>
</evidence>
<dbReference type="PANTHER" id="PTHR43214">
    <property type="entry name" value="TWO-COMPONENT RESPONSE REGULATOR"/>
    <property type="match status" value="1"/>
</dbReference>
<keyword evidence="3" id="KW-0238">DNA-binding</keyword>
<dbReference type="InterPro" id="IPR016032">
    <property type="entry name" value="Sig_transdc_resp-reg_C-effctor"/>
</dbReference>
<dbReference type="InterPro" id="IPR011006">
    <property type="entry name" value="CheY-like_superfamily"/>
</dbReference>
<feature type="domain" description="Response regulatory" evidence="7">
    <location>
        <begin position="2"/>
        <end position="131"/>
    </location>
</feature>